<feature type="transmembrane region" description="Helical" evidence="6">
    <location>
        <begin position="457"/>
        <end position="479"/>
    </location>
</feature>
<dbReference type="GO" id="GO:0016020">
    <property type="term" value="C:membrane"/>
    <property type="evidence" value="ECO:0007669"/>
    <property type="project" value="UniProtKB-SubCell"/>
</dbReference>
<name>A0A815MIY0_9BILA</name>
<reference evidence="9" key="1">
    <citation type="submission" date="2021-02" db="EMBL/GenBank/DDBJ databases">
        <authorList>
            <person name="Nowell W R."/>
        </authorList>
    </citation>
    <scope>NUCLEOTIDE SEQUENCE</scope>
</reference>
<dbReference type="GO" id="GO:0015179">
    <property type="term" value="F:L-amino acid transmembrane transporter activity"/>
    <property type="evidence" value="ECO:0007669"/>
    <property type="project" value="TreeGrafter"/>
</dbReference>
<dbReference type="Proteomes" id="UP000663870">
    <property type="component" value="Unassembled WGS sequence"/>
</dbReference>
<dbReference type="InterPro" id="IPR001734">
    <property type="entry name" value="Na/solute_symporter"/>
</dbReference>
<feature type="signal peptide" evidence="7">
    <location>
        <begin position="1"/>
        <end position="20"/>
    </location>
</feature>
<feature type="transmembrane region" description="Helical" evidence="6">
    <location>
        <begin position="345"/>
        <end position="371"/>
    </location>
</feature>
<accession>A0A815MIY0</accession>
<evidence type="ECO:0000256" key="6">
    <source>
        <dbReference type="SAM" id="Phobius"/>
    </source>
</evidence>
<dbReference type="InterPro" id="IPR050598">
    <property type="entry name" value="AminoAcid_Transporter"/>
</dbReference>
<evidence type="ECO:0000313" key="10">
    <source>
        <dbReference type="Proteomes" id="UP000663870"/>
    </source>
</evidence>
<evidence type="ECO:0000256" key="4">
    <source>
        <dbReference type="ARBA" id="ARBA00023136"/>
    </source>
</evidence>
<evidence type="ECO:0000256" key="2">
    <source>
        <dbReference type="ARBA" id="ARBA00022692"/>
    </source>
</evidence>
<dbReference type="PANTHER" id="PTHR11785">
    <property type="entry name" value="AMINO ACID TRANSPORTER"/>
    <property type="match status" value="1"/>
</dbReference>
<evidence type="ECO:0000256" key="1">
    <source>
        <dbReference type="ARBA" id="ARBA00004141"/>
    </source>
</evidence>
<feature type="transmembrane region" description="Helical" evidence="6">
    <location>
        <begin position="197"/>
        <end position="220"/>
    </location>
</feature>
<feature type="transmembrane region" description="Helical" evidence="6">
    <location>
        <begin position="302"/>
        <end position="325"/>
    </location>
</feature>
<feature type="transmembrane region" description="Helical" evidence="6">
    <location>
        <begin position="422"/>
        <end position="445"/>
    </location>
</feature>
<dbReference type="EMBL" id="CAJNOL010001796">
    <property type="protein sequence ID" value="CAF1420141.1"/>
    <property type="molecule type" value="Genomic_DNA"/>
</dbReference>
<keyword evidence="4 6" id="KW-0472">Membrane</keyword>
<evidence type="ECO:0000256" key="3">
    <source>
        <dbReference type="ARBA" id="ARBA00022989"/>
    </source>
</evidence>
<feature type="transmembrane region" description="Helical" evidence="6">
    <location>
        <begin position="28"/>
        <end position="47"/>
    </location>
</feature>
<dbReference type="Gene3D" id="1.20.1740.10">
    <property type="entry name" value="Amino acid/polyamine transporter I"/>
    <property type="match status" value="1"/>
</dbReference>
<dbReference type="PANTHER" id="PTHR11785:SF528">
    <property type="entry name" value="AMINO ACID TRANSPORTER PROTEIN JHI-21"/>
    <property type="match status" value="1"/>
</dbReference>
<sequence>MTYQLVYMAVVLYTPALALSQTTELNIWLSVIAVGVICTFYSSVGGLKAVIWTDVLQSVIMLVGLLPAIIQGLILVGGFKRTFFIAYSGGRIEFDKNFNSYPQQYQTPYLSQQQMQYQPQQQSYNPYSGALCYAELGCSYVSSGGDYIYLRLAFSNLIGFLRVWIDVVLLRPVLVVLSILTASNYLVYWFYSTCTLPRILVKCLSSFLLLIVGFINLISATSTKRLHQVYNYFKIGSLVFIIVAGIYRMYFGRIENFFEPFEGSTYGKITGALYAGLFPYTGWHCVNNVIDDLKDPNRILPRSIIISLLICILIYFFTFSSYFTVSSAYDILISDATAVSFAECVLPFLLYIIPIGITMSCVGTASGNLFIVGQMFKVAGRDGLMPYIFSMKHYESDIRIIAILFEIILSFIFLYFMSNIRKLIICVGMINWTCILLTVVGLIVLRYKHPNRERPIKVPLIIPIVFISILIILIVTSVLTDLENISTSLFLLTTTIPTYMFCVMWKKKPSDFNCRYNSFVIMLQKLFHIIYDEHNE</sequence>
<dbReference type="EMBL" id="CAJNOH010001042">
    <property type="protein sequence ID" value="CAF1167809.1"/>
    <property type="molecule type" value="Genomic_DNA"/>
</dbReference>
<feature type="transmembrane region" description="Helical" evidence="6">
    <location>
        <begin position="59"/>
        <end position="79"/>
    </location>
</feature>
<evidence type="ECO:0000256" key="7">
    <source>
        <dbReference type="SAM" id="SignalP"/>
    </source>
</evidence>
<feature type="transmembrane region" description="Helical" evidence="6">
    <location>
        <begin position="398"/>
        <end position="416"/>
    </location>
</feature>
<comment type="subcellular location">
    <subcellularLocation>
        <location evidence="1">Membrane</location>
        <topology evidence="1">Multi-pass membrane protein</topology>
    </subcellularLocation>
</comment>
<proteinExistence type="inferred from homology"/>
<evidence type="ECO:0000256" key="5">
    <source>
        <dbReference type="RuleBase" id="RU362091"/>
    </source>
</evidence>
<evidence type="ECO:0000313" key="8">
    <source>
        <dbReference type="EMBL" id="CAF1167809.1"/>
    </source>
</evidence>
<feature type="transmembrane region" description="Helical" evidence="6">
    <location>
        <begin position="485"/>
        <end position="505"/>
    </location>
</feature>
<keyword evidence="3 6" id="KW-1133">Transmembrane helix</keyword>
<keyword evidence="7" id="KW-0732">Signal</keyword>
<feature type="transmembrane region" description="Helical" evidence="6">
    <location>
        <begin position="271"/>
        <end position="290"/>
    </location>
</feature>
<dbReference type="AlphaFoldDB" id="A0A815MIY0"/>
<dbReference type="PROSITE" id="PS50283">
    <property type="entry name" value="NA_SOLUT_SYMP_3"/>
    <property type="match status" value="1"/>
</dbReference>
<dbReference type="Pfam" id="PF00474">
    <property type="entry name" value="SSF"/>
    <property type="match status" value="1"/>
</dbReference>
<feature type="transmembrane region" description="Helical" evidence="6">
    <location>
        <begin position="232"/>
        <end position="251"/>
    </location>
</feature>
<keyword evidence="2 6" id="KW-0812">Transmembrane</keyword>
<feature type="chain" id="PRO_5036228298" evidence="7">
    <location>
        <begin position="21"/>
        <end position="536"/>
    </location>
</feature>
<feature type="transmembrane region" description="Helical" evidence="6">
    <location>
        <begin position="172"/>
        <end position="191"/>
    </location>
</feature>
<organism evidence="9 10">
    <name type="scientific">Rotaria sordida</name>
    <dbReference type="NCBI Taxonomy" id="392033"/>
    <lineage>
        <taxon>Eukaryota</taxon>
        <taxon>Metazoa</taxon>
        <taxon>Spiralia</taxon>
        <taxon>Gnathifera</taxon>
        <taxon>Rotifera</taxon>
        <taxon>Eurotatoria</taxon>
        <taxon>Bdelloidea</taxon>
        <taxon>Philodinida</taxon>
        <taxon>Philodinidae</taxon>
        <taxon>Rotaria</taxon>
    </lineage>
</organism>
<gene>
    <name evidence="9" type="ORF">JXQ802_LOCUS35801</name>
    <name evidence="8" type="ORF">PYM288_LOCUS23098</name>
</gene>
<comment type="similarity">
    <text evidence="5">Belongs to the sodium:solute symporter (SSF) (TC 2.A.21) family.</text>
</comment>
<comment type="caution">
    <text evidence="9">The sequence shown here is derived from an EMBL/GenBank/DDBJ whole genome shotgun (WGS) entry which is preliminary data.</text>
</comment>
<protein>
    <submittedName>
        <fullName evidence="9">Uncharacterized protein</fullName>
    </submittedName>
</protein>
<dbReference type="Proteomes" id="UP000663854">
    <property type="component" value="Unassembled WGS sequence"/>
</dbReference>
<keyword evidence="10" id="KW-1185">Reference proteome</keyword>
<dbReference type="Pfam" id="PF13520">
    <property type="entry name" value="AA_permease_2"/>
    <property type="match status" value="1"/>
</dbReference>
<dbReference type="InterPro" id="IPR002293">
    <property type="entry name" value="AA/rel_permease1"/>
</dbReference>
<evidence type="ECO:0000313" key="9">
    <source>
        <dbReference type="EMBL" id="CAF1420141.1"/>
    </source>
</evidence>